<feature type="compositionally biased region" description="Basic and acidic residues" evidence="1">
    <location>
        <begin position="981"/>
        <end position="992"/>
    </location>
</feature>
<evidence type="ECO:0000256" key="2">
    <source>
        <dbReference type="SAM" id="SignalP"/>
    </source>
</evidence>
<name>A0A1Y1L9V2_PHOPY</name>
<accession>A0A1Y1L9V2</accession>
<keyword evidence="2" id="KW-0732">Signal</keyword>
<protein>
    <recommendedName>
        <fullName evidence="4">DUF4758 domain-containing protein</fullName>
    </recommendedName>
</protein>
<reference evidence="3" key="1">
    <citation type="journal article" date="2016" name="Sci. Rep.">
        <title>Molecular characterization of firefly nuptial gifts: a multi-omics approach sheds light on postcopulatory sexual selection.</title>
        <authorList>
            <person name="Al-Wathiqui N."/>
            <person name="Fallon T.R."/>
            <person name="South A."/>
            <person name="Weng J.K."/>
            <person name="Lewis S.M."/>
        </authorList>
    </citation>
    <scope>NUCLEOTIDE SEQUENCE</scope>
</reference>
<feature type="compositionally biased region" description="Basic and acidic residues" evidence="1">
    <location>
        <begin position="824"/>
        <end position="841"/>
    </location>
</feature>
<evidence type="ECO:0000313" key="3">
    <source>
        <dbReference type="EMBL" id="JAV68715.1"/>
    </source>
</evidence>
<feature type="region of interest" description="Disordered" evidence="1">
    <location>
        <begin position="384"/>
        <end position="404"/>
    </location>
</feature>
<feature type="compositionally biased region" description="Basic and acidic residues" evidence="1">
    <location>
        <begin position="596"/>
        <end position="610"/>
    </location>
</feature>
<organism evidence="3">
    <name type="scientific">Photinus pyralis</name>
    <name type="common">Common eastern firefly</name>
    <name type="synonym">Lampyris pyralis</name>
    <dbReference type="NCBI Taxonomy" id="7054"/>
    <lineage>
        <taxon>Eukaryota</taxon>
        <taxon>Metazoa</taxon>
        <taxon>Ecdysozoa</taxon>
        <taxon>Arthropoda</taxon>
        <taxon>Hexapoda</taxon>
        <taxon>Insecta</taxon>
        <taxon>Pterygota</taxon>
        <taxon>Neoptera</taxon>
        <taxon>Endopterygota</taxon>
        <taxon>Coleoptera</taxon>
        <taxon>Polyphaga</taxon>
        <taxon>Elateriformia</taxon>
        <taxon>Elateroidea</taxon>
        <taxon>Lampyridae</taxon>
        <taxon>Lampyrinae</taxon>
        <taxon>Photinus</taxon>
    </lineage>
</organism>
<feature type="signal peptide" evidence="2">
    <location>
        <begin position="1"/>
        <end position="24"/>
    </location>
</feature>
<feature type="region of interest" description="Disordered" evidence="1">
    <location>
        <begin position="258"/>
        <end position="278"/>
    </location>
</feature>
<sequence>MPPVRWNPVRLYTFFCLLGVTIHASSLQDTISLSSDGWRPIIGKSQLEIQDEITLYKNPSQTDENSKPVKAQTPPPTLSSKASTKSYQTISATQAASATSNTINIGNKQPTAKSHPKLYKPYHLAHGHGPHIPLTPMGYKGSPHRIPIPNKHAPIMMARPIRGPHPGPSVSHSMRHEVIIPAPSAAIGSFALFNNHPPGFSKKHFASVHGLNDPIFQNLPVQSYLIQNRNPVQIDGSNVFNHNDEYTRNLVPPPFKEIHHAKENPNHSKPKEHEASSTINNPTLVIGKHKEPQRLPDAVLVQLPPSFEAAQFEVHSQKPTEQKPVEIQVTKERLNVFHNSIPNNYNPDGEYQSHIFPNIKPNDDVKIYSFDIDEPTHQVIDLPRNPIKQQDRHKQEPKKTSVAPHFPTYEVTEEKQWQESPPSYFSTRPSVVKFQASVQPDLPQLRPQPELVFLPTPYHPDNSVPTSPTQSEISEIYNQLNLRNRQPEISTEFPHFFSIKEVSTHYPILGKPESPTILSISAENTEFSNDITGSSEEKNKMYQPINEPEPTTLPPPVRNWQEQRPQQRRRRPSPRPRTTTEEPTTVTEVRNIMKIKHSDATRHSGEDYRPQRRRRPARVRTTSTTSSEESQEQTTISNKRRNRVRPSSGESVEEMPLNHKLTGTISYSVMQPVGETYINSEMNPPVEDVPISYENEVTKGDHKFENLQIQTQPYDTKDEEDNLNDPEVDTDMTTTTQSTTQTKKRTRHTTTSPVTETAPITVPVRNLEVLTELNHFEPSRESITIQEIYTQATEEPHEETTLLPTTTTTEAPTSVKSHRIRTRPLYDTKNRPRFSVKEYRQRLTQYTSTSTETSLRSTTEAPFRSRYPNRSRKTTTERNDNDPTERSKFIPKDPRHGTSTTTYSESTSERKVNTRLRPFGRQRTTESTTTTTASPPTPRSVVKPNVFSNLKRPPPVTLRQRIYNKYNRTSTSTASPEEEEGPVKKTDTDTDTTHSFTNKVLQVDSSEDEEENASNTELMKNDVLLQSQRVSDLTSSAHKEYETPGLFKSVSPNTRIVPSYFTLSTDDPILPIEAFFTNLKDKKNES</sequence>
<feature type="compositionally biased region" description="Low complexity" evidence="1">
    <location>
        <begin position="581"/>
        <end position="590"/>
    </location>
</feature>
<feature type="region of interest" description="Disordered" evidence="1">
    <location>
        <begin position="715"/>
        <end position="754"/>
    </location>
</feature>
<evidence type="ECO:0000256" key="1">
    <source>
        <dbReference type="SAM" id="MobiDB-lite"/>
    </source>
</evidence>
<dbReference type="EMBL" id="GEZM01064564">
    <property type="protein sequence ID" value="JAV68715.1"/>
    <property type="molecule type" value="Transcribed_RNA"/>
</dbReference>
<feature type="compositionally biased region" description="Low complexity" evidence="1">
    <location>
        <begin position="847"/>
        <end position="859"/>
    </location>
</feature>
<feature type="compositionally biased region" description="Basic and acidic residues" evidence="1">
    <location>
        <begin position="389"/>
        <end position="399"/>
    </location>
</feature>
<feature type="compositionally biased region" description="Basic and acidic residues" evidence="1">
    <location>
        <begin position="874"/>
        <end position="896"/>
    </location>
</feature>
<feature type="compositionally biased region" description="Basic and acidic residues" evidence="1">
    <location>
        <begin position="258"/>
        <end position="275"/>
    </location>
</feature>
<feature type="region of interest" description="Disordered" evidence="1">
    <location>
        <begin position="58"/>
        <end position="86"/>
    </location>
</feature>
<feature type="chain" id="PRO_5012169045" description="DUF4758 domain-containing protein" evidence="2">
    <location>
        <begin position="25"/>
        <end position="1086"/>
    </location>
</feature>
<proteinExistence type="predicted"/>
<feature type="region of interest" description="Disordered" evidence="1">
    <location>
        <begin position="793"/>
        <end position="1021"/>
    </location>
</feature>
<feature type="compositionally biased region" description="Low complexity" evidence="1">
    <location>
        <begin position="921"/>
        <end position="934"/>
    </location>
</feature>
<feature type="compositionally biased region" description="Low complexity" evidence="1">
    <location>
        <begin position="619"/>
        <end position="635"/>
    </location>
</feature>
<dbReference type="AlphaFoldDB" id="A0A1Y1L9V2"/>
<feature type="region of interest" description="Disordered" evidence="1">
    <location>
        <begin position="529"/>
        <end position="657"/>
    </location>
</feature>
<evidence type="ECO:0008006" key="4">
    <source>
        <dbReference type="Google" id="ProtNLM"/>
    </source>
</evidence>
<feature type="compositionally biased region" description="Low complexity" evidence="1">
    <location>
        <begin position="801"/>
        <end position="813"/>
    </location>
</feature>
<feature type="compositionally biased region" description="Acidic residues" evidence="1">
    <location>
        <begin position="717"/>
        <end position="730"/>
    </location>
</feature>